<proteinExistence type="predicted"/>
<dbReference type="PANTHER" id="PTHR11439">
    <property type="entry name" value="GAG-POL-RELATED RETROTRANSPOSON"/>
    <property type="match status" value="1"/>
</dbReference>
<reference evidence="1" key="2">
    <citation type="journal article" date="2022" name="Res Sq">
        <title>Comparative Genomics Reveals Insights into the Divergent Evolution of Astigmatic Mites and Household Pest Adaptations.</title>
        <authorList>
            <person name="Xiong Q."/>
            <person name="Wan A.T.-Y."/>
            <person name="Liu X.-Y."/>
            <person name="Fung C.S.-H."/>
            <person name="Xiao X."/>
            <person name="Malainual N."/>
            <person name="Hou J."/>
            <person name="Wang L."/>
            <person name="Wang M."/>
            <person name="Yang K."/>
            <person name="Cui Y."/>
            <person name="Leung E."/>
            <person name="Nong W."/>
            <person name="Shin S.-K."/>
            <person name="Au S."/>
            <person name="Jeong K.Y."/>
            <person name="Chew F.T."/>
            <person name="Hui J."/>
            <person name="Leung T.F."/>
            <person name="Tungtrongchitr A."/>
            <person name="Zhong N."/>
            <person name="Liu Z."/>
            <person name="Tsui S."/>
        </authorList>
    </citation>
    <scope>NUCLEOTIDE SEQUENCE</scope>
    <source>
        <strain evidence="1">Derf</strain>
        <tissue evidence="1">Whole organism</tissue>
    </source>
</reference>
<organism evidence="1 2">
    <name type="scientific">Dermatophagoides farinae</name>
    <name type="common">American house dust mite</name>
    <dbReference type="NCBI Taxonomy" id="6954"/>
    <lineage>
        <taxon>Eukaryota</taxon>
        <taxon>Metazoa</taxon>
        <taxon>Ecdysozoa</taxon>
        <taxon>Arthropoda</taxon>
        <taxon>Chelicerata</taxon>
        <taxon>Arachnida</taxon>
        <taxon>Acari</taxon>
        <taxon>Acariformes</taxon>
        <taxon>Sarcoptiformes</taxon>
        <taxon>Astigmata</taxon>
        <taxon>Psoroptidia</taxon>
        <taxon>Analgoidea</taxon>
        <taxon>Pyroglyphidae</taxon>
        <taxon>Dermatophagoidinae</taxon>
        <taxon>Dermatophagoides</taxon>
    </lineage>
</organism>
<evidence type="ECO:0000313" key="2">
    <source>
        <dbReference type="Proteomes" id="UP000790347"/>
    </source>
</evidence>
<protein>
    <submittedName>
        <fullName evidence="1">Uncharacterized protein</fullName>
    </submittedName>
</protein>
<dbReference type="EMBL" id="ASGP02000004">
    <property type="protein sequence ID" value="KAH9511360.1"/>
    <property type="molecule type" value="Genomic_DNA"/>
</dbReference>
<gene>
    <name evidence="1" type="ORF">DERF_009828</name>
</gene>
<comment type="caution">
    <text evidence="1">The sequence shown here is derived from an EMBL/GenBank/DDBJ whole genome shotgun (WGS) entry which is preliminary data.</text>
</comment>
<reference evidence="1" key="1">
    <citation type="submission" date="2013-05" db="EMBL/GenBank/DDBJ databases">
        <authorList>
            <person name="Yim A.K.Y."/>
            <person name="Chan T.F."/>
            <person name="Ji K.M."/>
            <person name="Liu X.Y."/>
            <person name="Zhou J.W."/>
            <person name="Li R.Q."/>
            <person name="Yang K.Y."/>
            <person name="Li J."/>
            <person name="Li M."/>
            <person name="Law P.T.W."/>
            <person name="Wu Y.L."/>
            <person name="Cai Z.L."/>
            <person name="Qin H."/>
            <person name="Bao Y."/>
            <person name="Leung R.K.K."/>
            <person name="Ng P.K.S."/>
            <person name="Zou J."/>
            <person name="Zhong X.J."/>
            <person name="Ran P.X."/>
            <person name="Zhong N.S."/>
            <person name="Liu Z.G."/>
            <person name="Tsui S.K.W."/>
        </authorList>
    </citation>
    <scope>NUCLEOTIDE SEQUENCE</scope>
    <source>
        <strain evidence="1">Derf</strain>
        <tissue evidence="1">Whole organism</tissue>
    </source>
</reference>
<sequence>MHEPTKHIWNCAKNIIRYLKGSLNVSLNLGHFNDEHLTVFTDSDFGTTPGRKSISGVLIKYYGSTIGWMSKKQKSVSISTAEAEYYAISLGVAECLWISRLINDIEFKRPCFVIKTDNQSAMKIFKDGPQRHSKHIDIRREYVLDNLNRNECKIVYIPAE</sequence>
<keyword evidence="2" id="KW-1185">Reference proteome</keyword>
<dbReference type="Proteomes" id="UP000790347">
    <property type="component" value="Unassembled WGS sequence"/>
</dbReference>
<dbReference type="AlphaFoldDB" id="A0A922L4E2"/>
<dbReference type="CDD" id="cd09272">
    <property type="entry name" value="RNase_HI_RT_Ty1"/>
    <property type="match status" value="1"/>
</dbReference>
<accession>A0A922L4E2</accession>
<name>A0A922L4E2_DERFA</name>
<evidence type="ECO:0000313" key="1">
    <source>
        <dbReference type="EMBL" id="KAH9511360.1"/>
    </source>
</evidence>
<dbReference type="PANTHER" id="PTHR11439:SF463">
    <property type="entry name" value="REVERSE TRANSCRIPTASE TY1_COPIA-TYPE DOMAIN-CONTAINING PROTEIN"/>
    <property type="match status" value="1"/>
</dbReference>